<feature type="transmembrane region" description="Helical" evidence="1">
    <location>
        <begin position="19"/>
        <end position="36"/>
    </location>
</feature>
<evidence type="ECO:0000313" key="3">
    <source>
        <dbReference type="Proteomes" id="UP001179121"/>
    </source>
</evidence>
<feature type="transmembrane region" description="Helical" evidence="1">
    <location>
        <begin position="139"/>
        <end position="166"/>
    </location>
</feature>
<dbReference type="EMBL" id="OX365700">
    <property type="protein sequence ID" value="CAI4033358.1"/>
    <property type="molecule type" value="Genomic_DNA"/>
</dbReference>
<feature type="transmembrane region" description="Helical" evidence="1">
    <location>
        <begin position="42"/>
        <end position="59"/>
    </location>
</feature>
<dbReference type="Pfam" id="PF09997">
    <property type="entry name" value="DUF2238"/>
    <property type="match status" value="1"/>
</dbReference>
<organism evidence="2 3">
    <name type="scientific">Nitrospira tepida</name>
    <dbReference type="NCBI Taxonomy" id="2973512"/>
    <lineage>
        <taxon>Bacteria</taxon>
        <taxon>Pseudomonadati</taxon>
        <taxon>Nitrospirota</taxon>
        <taxon>Nitrospiria</taxon>
        <taxon>Nitrospirales</taxon>
        <taxon>Nitrospiraceae</taxon>
        <taxon>Nitrospira</taxon>
    </lineage>
</organism>
<dbReference type="PIRSF" id="PIRSF020606">
    <property type="entry name" value="UCP020606"/>
    <property type="match status" value="1"/>
</dbReference>
<evidence type="ECO:0000256" key="1">
    <source>
        <dbReference type="SAM" id="Phobius"/>
    </source>
</evidence>
<proteinExistence type="predicted"/>
<keyword evidence="1" id="KW-0812">Transmembrane</keyword>
<feature type="transmembrane region" description="Helical" evidence="1">
    <location>
        <begin position="107"/>
        <end position="127"/>
    </location>
</feature>
<gene>
    <name evidence="2" type="ORF">DNFV4_03794</name>
</gene>
<dbReference type="AlphaFoldDB" id="A0AA86N271"/>
<sequence length="224" mass="24789">MARVLASGHEPAERTLPRLLLAAYLLLWGWLAIAPIDRQDWLLENLLAVTLVAILVLTYRRFQFSTFSYVLIALFMVLHAIGAHYTYAKVPAGFWLQDTFGLSRNPFDRIVHFAYGLLLVLPIRELLMRLAGIRGFWSYYLPISAVLAQSGFFEVVEAVVASIVSPELGSAYLGTQGDEWDAQKDMTAAFTGALLMTGVAAVFLPNGVFLDGRSRHAGDAPARK</sequence>
<dbReference type="RefSeq" id="WP_289270498.1">
    <property type="nucleotide sequence ID" value="NZ_OX365700.1"/>
</dbReference>
<dbReference type="InterPro" id="IPR014509">
    <property type="entry name" value="YjdF-like"/>
</dbReference>
<dbReference type="Proteomes" id="UP001179121">
    <property type="component" value="Chromosome"/>
</dbReference>
<keyword evidence="1" id="KW-1133">Transmembrane helix</keyword>
<protein>
    <submittedName>
        <fullName evidence="2">Inner membrane protein YjdF</fullName>
    </submittedName>
</protein>
<keyword evidence="3" id="KW-1185">Reference proteome</keyword>
<dbReference type="InterPro" id="IPR058534">
    <property type="entry name" value="YjdF"/>
</dbReference>
<accession>A0AA86N271</accession>
<name>A0AA86N271_9BACT</name>
<evidence type="ECO:0000313" key="2">
    <source>
        <dbReference type="EMBL" id="CAI4033358.1"/>
    </source>
</evidence>
<reference evidence="2" key="1">
    <citation type="submission" date="2022-10" db="EMBL/GenBank/DDBJ databases">
        <authorList>
            <person name="Koch H."/>
        </authorList>
    </citation>
    <scope>NUCLEOTIDE SEQUENCE</scope>
    <source>
        <strain evidence="2">DNF</strain>
    </source>
</reference>
<keyword evidence="1" id="KW-0472">Membrane</keyword>
<feature type="transmembrane region" description="Helical" evidence="1">
    <location>
        <begin position="66"/>
        <end position="87"/>
    </location>
</feature>
<feature type="transmembrane region" description="Helical" evidence="1">
    <location>
        <begin position="186"/>
        <end position="205"/>
    </location>
</feature>
<dbReference type="KEGG" id="nti:DNFV4_03794"/>